<dbReference type="AlphaFoldDB" id="A0A0E9TFC5"/>
<sequence>MPQNFYFVGIFERDRQRRMKTRDDSNR</sequence>
<reference evidence="1" key="1">
    <citation type="submission" date="2014-11" db="EMBL/GenBank/DDBJ databases">
        <authorList>
            <person name="Amaro Gonzalez C."/>
        </authorList>
    </citation>
    <scope>NUCLEOTIDE SEQUENCE</scope>
</reference>
<evidence type="ECO:0000313" key="1">
    <source>
        <dbReference type="EMBL" id="JAH52354.1"/>
    </source>
</evidence>
<name>A0A0E9TFC5_ANGAN</name>
<organism evidence="1">
    <name type="scientific">Anguilla anguilla</name>
    <name type="common">European freshwater eel</name>
    <name type="synonym">Muraena anguilla</name>
    <dbReference type="NCBI Taxonomy" id="7936"/>
    <lineage>
        <taxon>Eukaryota</taxon>
        <taxon>Metazoa</taxon>
        <taxon>Chordata</taxon>
        <taxon>Craniata</taxon>
        <taxon>Vertebrata</taxon>
        <taxon>Euteleostomi</taxon>
        <taxon>Actinopterygii</taxon>
        <taxon>Neopterygii</taxon>
        <taxon>Teleostei</taxon>
        <taxon>Anguilliformes</taxon>
        <taxon>Anguillidae</taxon>
        <taxon>Anguilla</taxon>
    </lineage>
</organism>
<reference evidence="1" key="2">
    <citation type="journal article" date="2015" name="Fish Shellfish Immunol.">
        <title>Early steps in the European eel (Anguilla anguilla)-Vibrio vulnificus interaction in the gills: Role of the RtxA13 toxin.</title>
        <authorList>
            <person name="Callol A."/>
            <person name="Pajuelo D."/>
            <person name="Ebbesson L."/>
            <person name="Teles M."/>
            <person name="MacKenzie S."/>
            <person name="Amaro C."/>
        </authorList>
    </citation>
    <scope>NUCLEOTIDE SEQUENCE</scope>
</reference>
<protein>
    <submittedName>
        <fullName evidence="1">Uncharacterized protein</fullName>
    </submittedName>
</protein>
<accession>A0A0E9TFC5</accession>
<proteinExistence type="predicted"/>
<dbReference type="EMBL" id="GBXM01056223">
    <property type="protein sequence ID" value="JAH52354.1"/>
    <property type="molecule type" value="Transcribed_RNA"/>
</dbReference>